<dbReference type="PANTHER" id="PTHR12271:SF113">
    <property type="entry name" value="POLY(A) RNA POLYMERASE CID11"/>
    <property type="match status" value="1"/>
</dbReference>
<dbReference type="GO" id="GO:0010605">
    <property type="term" value="P:negative regulation of macromolecule metabolic process"/>
    <property type="evidence" value="ECO:0007669"/>
    <property type="project" value="UniProtKB-ARBA"/>
</dbReference>
<dbReference type="RefSeq" id="XP_035321574.1">
    <property type="nucleotide sequence ID" value="XM_035469194.1"/>
</dbReference>
<feature type="compositionally biased region" description="Polar residues" evidence="8">
    <location>
        <begin position="240"/>
        <end position="261"/>
    </location>
</feature>
<gene>
    <name evidence="11" type="ORF">GMORB2_7229</name>
</gene>
<dbReference type="GO" id="GO:1990817">
    <property type="term" value="F:poly(A) RNA polymerase activity"/>
    <property type="evidence" value="ECO:0007669"/>
    <property type="project" value="UniProtKB-EC"/>
</dbReference>
<dbReference type="SUPFAM" id="SSF81301">
    <property type="entry name" value="Nucleotidyltransferase"/>
    <property type="match status" value="1"/>
</dbReference>
<name>A0A9P4YUS8_9HYPO</name>
<feature type="compositionally biased region" description="Polar residues" evidence="8">
    <location>
        <begin position="1243"/>
        <end position="1254"/>
    </location>
</feature>
<evidence type="ECO:0000256" key="1">
    <source>
        <dbReference type="ARBA" id="ARBA00001936"/>
    </source>
</evidence>
<dbReference type="Pfam" id="PF03828">
    <property type="entry name" value="PAP_assoc"/>
    <property type="match status" value="1"/>
</dbReference>
<feature type="compositionally biased region" description="Basic residues" evidence="8">
    <location>
        <begin position="720"/>
        <end position="734"/>
    </location>
</feature>
<evidence type="ECO:0000256" key="4">
    <source>
        <dbReference type="ARBA" id="ARBA00012388"/>
    </source>
</evidence>
<evidence type="ECO:0000256" key="8">
    <source>
        <dbReference type="SAM" id="MobiDB-lite"/>
    </source>
</evidence>
<sequence length="1270" mass="137259">MDSGASTVESQQSYPHSPTNVRSSKSPPRPSPPDRATKAAPPNSAPASNLASPRHDATVTAIATASPVPGATTADTSLDAAATNITVPAGTGSAAAASTTSNSNGLQLTSPVDLLPYSYWIPHQSNVYYAQLLQYNKLISPTRGGGLQAAPLPPVVSASNAQAGPRSRSSSKVSLKDSNSSAKAHATGGHGNRSAHISDRHRTVVTPRETPTSKMASKKTQSQAQASDLIKNRKTPATGPLSQTQPPQAFSQSSSVPSTPHQRARQFSLGSREPSPTENTNNHSPRSAYSETTSMRPSAPPRQGGCIYETSQINSRRRMPYSIGSDRLEKLPLGKIKGKLTEEEERKLATDMREVYDRLLPSDSVQEKRQKLVQKLETIFNERWPGYEIKAHLFGSSGNLLCSDDSDGSYLLALTYKASLWSRLTLDGTVDICVITNCKEMEGVCLIADLLARRGMEKVVCISAAKVPIVKIWDPELSLACDINVNNALAIENTRMIRIYIETDPRVRQLMMIIKHWTRRRVIKDAAFGGTLSSYTWICLVIGFLQLRTPPVLPALHQLPHRNPRPNGTNGEFADNLKKLRGFGSKNESSEADLLFQFFRFYAHEFDYDKYVLSIRLGNMIPKTDKYWQYAANNKLCVEEPFNTSRNLGNTADEYSFRGLHMELRRAFDLISEAKFDEACEQFVFPKEEERVFTRPPNQPRPALLRSASQSNHGSGRGGRGGHRGGRHQNHHRGGGGPNRRTASTVTTQENMYPTMPQDLAWYTGTPYGIQYSQDLLAYLQQESYRHMQMYSSTSMFGQQQQQQQGMSAQMAGPNSSPGQGQASDRSRTNSFDNQPPMAAPLRPELFALYGLTLNSPMFAQQAHATYAPYAATPPTNVATTNSTGQEYRRPSERSAAATDRGAAASSSSLRSQSQPAARSPSTMQPSLPGQQLPISQSFAGTSTMGTRSSNGAPTPTGNGTLGSANLQPRNPSRPLVVNGSSLKASMSASNRPPAPSEPTHESPSPTNGYSQHVSEINDKNANQPNLEVAEAQPTPTTAEQNPTAVGGRMVYAGADEACFRERIAMMNAQFMNAQFLGQPMSIMGNGQQPLQPMQHGMSAWPPQSAAIAPLDLAVSGEGSVRKPNGTDGPLLSPVYENTTLPATSFRKSGKQESQASSGWAGAVKQNLQPDEQRARLQDMMDKPKNPRAGTAQTWAAVSTSAPALAPTLTVGPKGNPGHVRGAKSESEGGWQKAGKGKKKGTVANSTTTTNAQQGHAEVPPKNTSERKGG</sequence>
<evidence type="ECO:0000256" key="6">
    <source>
        <dbReference type="ARBA" id="ARBA00022723"/>
    </source>
</evidence>
<feature type="region of interest" description="Disordered" evidence="8">
    <location>
        <begin position="689"/>
        <end position="743"/>
    </location>
</feature>
<feature type="region of interest" description="Disordered" evidence="8">
    <location>
        <begin position="1206"/>
        <end position="1270"/>
    </location>
</feature>
<feature type="compositionally biased region" description="Low complexity" evidence="8">
    <location>
        <begin position="872"/>
        <end position="884"/>
    </location>
</feature>
<feature type="compositionally biased region" description="Polar residues" evidence="8">
    <location>
        <begin position="209"/>
        <end position="226"/>
    </location>
</feature>
<feature type="compositionally biased region" description="Polar residues" evidence="8">
    <location>
        <begin position="1"/>
        <end position="21"/>
    </location>
</feature>
<evidence type="ECO:0000256" key="3">
    <source>
        <dbReference type="ARBA" id="ARBA00008593"/>
    </source>
</evidence>
<evidence type="ECO:0000259" key="10">
    <source>
        <dbReference type="Pfam" id="PF22600"/>
    </source>
</evidence>
<dbReference type="CDD" id="cd05402">
    <property type="entry name" value="NT_PAP_TUTase"/>
    <property type="match status" value="1"/>
</dbReference>
<feature type="region of interest" description="Disordered" evidence="8">
    <location>
        <begin position="1"/>
        <end position="55"/>
    </location>
</feature>
<feature type="compositionally biased region" description="Polar residues" evidence="8">
    <location>
        <begin position="1145"/>
        <end position="1158"/>
    </location>
</feature>
<dbReference type="SUPFAM" id="SSF81631">
    <property type="entry name" value="PAP/OAS1 substrate-binding domain"/>
    <property type="match status" value="1"/>
</dbReference>
<comment type="similarity">
    <text evidence="3">Belongs to the DNA polymerase type-B-like family.</text>
</comment>
<feature type="compositionally biased region" description="Low complexity" evidence="8">
    <location>
        <begin position="167"/>
        <end position="181"/>
    </location>
</feature>
<feature type="compositionally biased region" description="Low complexity" evidence="8">
    <location>
        <begin position="39"/>
        <end position="52"/>
    </location>
</feature>
<keyword evidence="7" id="KW-0460">Magnesium</keyword>
<evidence type="ECO:0000256" key="7">
    <source>
        <dbReference type="ARBA" id="ARBA00022842"/>
    </source>
</evidence>
<organism evidence="11 12">
    <name type="scientific">Geosmithia morbida</name>
    <dbReference type="NCBI Taxonomy" id="1094350"/>
    <lineage>
        <taxon>Eukaryota</taxon>
        <taxon>Fungi</taxon>
        <taxon>Dikarya</taxon>
        <taxon>Ascomycota</taxon>
        <taxon>Pezizomycotina</taxon>
        <taxon>Sordariomycetes</taxon>
        <taxon>Hypocreomycetidae</taxon>
        <taxon>Hypocreales</taxon>
        <taxon>Bionectriaceae</taxon>
        <taxon>Geosmithia</taxon>
    </lineage>
</organism>
<dbReference type="PANTHER" id="PTHR12271">
    <property type="entry name" value="POLY A POLYMERASE CID PAP -RELATED"/>
    <property type="match status" value="1"/>
</dbReference>
<feature type="region of interest" description="Disordered" evidence="8">
    <location>
        <begin position="872"/>
        <end position="1013"/>
    </location>
</feature>
<feature type="compositionally biased region" description="Polar residues" evidence="8">
    <location>
        <begin position="979"/>
        <end position="991"/>
    </location>
</feature>
<dbReference type="EMBL" id="JAANYQ010000008">
    <property type="protein sequence ID" value="KAF4122922.1"/>
    <property type="molecule type" value="Genomic_DNA"/>
</dbReference>
<protein>
    <recommendedName>
        <fullName evidence="4">polynucleotide adenylyltransferase</fullName>
        <ecNumber evidence="4">2.7.7.19</ecNumber>
    </recommendedName>
</protein>
<reference evidence="11" key="1">
    <citation type="submission" date="2020-03" db="EMBL/GenBank/DDBJ databases">
        <title>Site-based positive gene gene selection in Geosmithia morbida across the United States reveals a broad range of putative effectors and factors for local host and environmental adapation.</title>
        <authorList>
            <person name="Onufrak A."/>
            <person name="Murdoch R.W."/>
            <person name="Gazis R."/>
            <person name="Huff M."/>
            <person name="Staton M."/>
            <person name="Klingeman W."/>
            <person name="Hadziabdic D."/>
        </authorList>
    </citation>
    <scope>NUCLEOTIDE SEQUENCE</scope>
    <source>
        <strain evidence="11">1262</strain>
    </source>
</reference>
<dbReference type="InterPro" id="IPR043519">
    <property type="entry name" value="NT_sf"/>
</dbReference>
<dbReference type="AlphaFoldDB" id="A0A9P4YUS8"/>
<feature type="region of interest" description="Disordered" evidence="8">
    <location>
        <begin position="796"/>
        <end position="839"/>
    </location>
</feature>
<dbReference type="GO" id="GO:0031123">
    <property type="term" value="P:RNA 3'-end processing"/>
    <property type="evidence" value="ECO:0007669"/>
    <property type="project" value="TreeGrafter"/>
</dbReference>
<feature type="domain" description="Poly(A) RNA polymerase mitochondrial-like central palm" evidence="10">
    <location>
        <begin position="348"/>
        <end position="501"/>
    </location>
</feature>
<dbReference type="OrthoDB" id="2274644at2759"/>
<evidence type="ECO:0000256" key="2">
    <source>
        <dbReference type="ARBA" id="ARBA00001946"/>
    </source>
</evidence>
<dbReference type="Gene3D" id="3.30.460.10">
    <property type="entry name" value="Beta Polymerase, domain 2"/>
    <property type="match status" value="1"/>
</dbReference>
<feature type="compositionally biased region" description="Polar residues" evidence="8">
    <location>
        <begin position="813"/>
        <end position="834"/>
    </location>
</feature>
<feature type="region of interest" description="Disordered" evidence="8">
    <location>
        <begin position="1145"/>
        <end position="1166"/>
    </location>
</feature>
<evidence type="ECO:0000256" key="5">
    <source>
        <dbReference type="ARBA" id="ARBA00022679"/>
    </source>
</evidence>
<evidence type="ECO:0000313" key="11">
    <source>
        <dbReference type="EMBL" id="KAF4122922.1"/>
    </source>
</evidence>
<proteinExistence type="inferred from homology"/>
<feature type="domain" description="PAP-associated" evidence="9">
    <location>
        <begin position="592"/>
        <end position="645"/>
    </location>
</feature>
<feature type="compositionally biased region" description="Polar residues" evidence="8">
    <location>
        <begin position="921"/>
        <end position="971"/>
    </location>
</feature>
<dbReference type="InterPro" id="IPR054708">
    <property type="entry name" value="MTPAP-like_central"/>
</dbReference>
<dbReference type="Pfam" id="PF22600">
    <property type="entry name" value="MTPAP-like_central"/>
    <property type="match status" value="1"/>
</dbReference>
<keyword evidence="12" id="KW-1185">Reference proteome</keyword>
<evidence type="ECO:0000313" key="12">
    <source>
        <dbReference type="Proteomes" id="UP000749293"/>
    </source>
</evidence>
<keyword evidence="5" id="KW-0808">Transferase</keyword>
<comment type="caution">
    <text evidence="11">The sequence shown here is derived from an EMBL/GenBank/DDBJ whole genome shotgun (WGS) entry which is preliminary data.</text>
</comment>
<dbReference type="Gene3D" id="1.10.1410.10">
    <property type="match status" value="1"/>
</dbReference>
<keyword evidence="6" id="KW-0479">Metal-binding</keyword>
<feature type="region of interest" description="Disordered" evidence="8">
    <location>
        <begin position="157"/>
        <end position="313"/>
    </location>
</feature>
<accession>A0A9P4YUS8</accession>
<comment type="cofactor">
    <cofactor evidence="2">
        <name>Mg(2+)</name>
        <dbReference type="ChEBI" id="CHEBI:18420"/>
    </cofactor>
</comment>
<comment type="cofactor">
    <cofactor evidence="1">
        <name>Mn(2+)</name>
        <dbReference type="ChEBI" id="CHEBI:29035"/>
    </cofactor>
</comment>
<evidence type="ECO:0000259" key="9">
    <source>
        <dbReference type="Pfam" id="PF03828"/>
    </source>
</evidence>
<dbReference type="GO" id="GO:0046872">
    <property type="term" value="F:metal ion binding"/>
    <property type="evidence" value="ECO:0007669"/>
    <property type="project" value="UniProtKB-KW"/>
</dbReference>
<dbReference type="EC" id="2.7.7.19" evidence="4"/>
<dbReference type="InterPro" id="IPR002058">
    <property type="entry name" value="PAP_assoc"/>
</dbReference>
<dbReference type="Proteomes" id="UP000749293">
    <property type="component" value="Unassembled WGS sequence"/>
</dbReference>
<feature type="compositionally biased region" description="Low complexity" evidence="8">
    <location>
        <begin position="895"/>
        <end position="920"/>
    </location>
</feature>
<dbReference type="GeneID" id="55973452"/>
<feature type="compositionally biased region" description="Polar residues" evidence="8">
    <location>
        <begin position="274"/>
        <end position="296"/>
    </location>
</feature>